<protein>
    <recommendedName>
        <fullName evidence="1">HTH marR-type domain-containing protein</fullName>
    </recommendedName>
</protein>
<dbReference type="RefSeq" id="WP_123192443.1">
    <property type="nucleotide sequence ID" value="NZ_QICD01000015.1"/>
</dbReference>
<gene>
    <name evidence="2" type="ORF">DMP08_08240</name>
</gene>
<feature type="domain" description="HTH marR-type" evidence="1">
    <location>
        <begin position="1"/>
        <end position="138"/>
    </location>
</feature>
<keyword evidence="3" id="KW-1185">Reference proteome</keyword>
<dbReference type="InterPro" id="IPR000835">
    <property type="entry name" value="HTH_MarR-typ"/>
</dbReference>
<dbReference type="PROSITE" id="PS50995">
    <property type="entry name" value="HTH_MARR_2"/>
    <property type="match status" value="2"/>
</dbReference>
<proteinExistence type="predicted"/>
<dbReference type="GO" id="GO:0006950">
    <property type="term" value="P:response to stress"/>
    <property type="evidence" value="ECO:0007669"/>
    <property type="project" value="TreeGrafter"/>
</dbReference>
<evidence type="ECO:0000259" key="1">
    <source>
        <dbReference type="PROSITE" id="PS50995"/>
    </source>
</evidence>
<feature type="domain" description="HTH marR-type" evidence="1">
    <location>
        <begin position="142"/>
        <end position="283"/>
    </location>
</feature>
<dbReference type="SMART" id="SM00347">
    <property type="entry name" value="HTH_MARR"/>
    <property type="match status" value="2"/>
</dbReference>
<reference evidence="3" key="1">
    <citation type="submission" date="2018-05" db="EMBL/GenBank/DDBJ databases">
        <title>Genome Sequencing of selected type strains of the family Eggerthellaceae.</title>
        <authorList>
            <person name="Danylec N."/>
            <person name="Stoll D.A."/>
            <person name="Doetsch A."/>
            <person name="Huch M."/>
        </authorList>
    </citation>
    <scope>NUCLEOTIDE SEQUENCE [LARGE SCALE GENOMIC DNA]</scope>
    <source>
        <strain evidence="3">DSM 16106</strain>
    </source>
</reference>
<sequence>MTLCLRLNNWVIATTAAHKALAKTIGLAGGISVNQYRILARLQAFERFDQMRSLAKTLSLHPSTVTMTIKELEAMNLVKTQWDKDDRRNTVVLCTERSVQLIKDIDREIIDQVRQIWELYTTDELLLTYYDSLKTAANNRVISKYGLTLDNVERSYAECVFVNHATECRALKKNGVSLNSFKILACLTDAPIGLSPIVIASKVFLRPPEVSEALKKLEKQGYVERQRSASDQRYTYARITEQALYDLDTFIVPDLLEALIAIIPEESRSKAHQYFDIAEKIVAAMHKTKEPPS</sequence>
<dbReference type="Proteomes" id="UP000278632">
    <property type="component" value="Unassembled WGS sequence"/>
</dbReference>
<comment type="caution">
    <text evidence="2">The sequence shown here is derived from an EMBL/GenBank/DDBJ whole genome shotgun (WGS) entry which is preliminary data.</text>
</comment>
<dbReference type="InterPro" id="IPR039422">
    <property type="entry name" value="MarR/SlyA-like"/>
</dbReference>
<evidence type="ECO:0000313" key="3">
    <source>
        <dbReference type="Proteomes" id="UP000278632"/>
    </source>
</evidence>
<accession>A0A3N0B786</accession>
<dbReference type="PANTHER" id="PTHR33164">
    <property type="entry name" value="TRANSCRIPTIONAL REGULATOR, MARR FAMILY"/>
    <property type="match status" value="1"/>
</dbReference>
<dbReference type="SUPFAM" id="SSF46785">
    <property type="entry name" value="Winged helix' DNA-binding domain"/>
    <property type="match status" value="2"/>
</dbReference>
<dbReference type="Gene3D" id="1.10.10.10">
    <property type="entry name" value="Winged helix-like DNA-binding domain superfamily/Winged helix DNA-binding domain"/>
    <property type="match status" value="2"/>
</dbReference>
<dbReference type="OrthoDB" id="9806864at2"/>
<dbReference type="PANTHER" id="PTHR33164:SF43">
    <property type="entry name" value="HTH-TYPE TRANSCRIPTIONAL REPRESSOR YETL"/>
    <property type="match status" value="1"/>
</dbReference>
<dbReference type="GO" id="GO:0003700">
    <property type="term" value="F:DNA-binding transcription factor activity"/>
    <property type="evidence" value="ECO:0007669"/>
    <property type="project" value="InterPro"/>
</dbReference>
<dbReference type="EMBL" id="QICD01000015">
    <property type="protein sequence ID" value="RNL42962.1"/>
    <property type="molecule type" value="Genomic_DNA"/>
</dbReference>
<name>A0A3N0B786_9ACTN</name>
<organism evidence="2 3">
    <name type="scientific">Paraeggerthella hongkongensis</name>
    <dbReference type="NCBI Taxonomy" id="230658"/>
    <lineage>
        <taxon>Bacteria</taxon>
        <taxon>Bacillati</taxon>
        <taxon>Actinomycetota</taxon>
        <taxon>Coriobacteriia</taxon>
        <taxon>Eggerthellales</taxon>
        <taxon>Eggerthellaceae</taxon>
        <taxon>Paraeggerthella</taxon>
    </lineage>
</organism>
<dbReference type="InterPro" id="IPR036388">
    <property type="entry name" value="WH-like_DNA-bd_sf"/>
</dbReference>
<dbReference type="InterPro" id="IPR036390">
    <property type="entry name" value="WH_DNA-bd_sf"/>
</dbReference>
<dbReference type="AlphaFoldDB" id="A0A3N0B786"/>
<dbReference type="Pfam" id="PF01047">
    <property type="entry name" value="MarR"/>
    <property type="match status" value="2"/>
</dbReference>
<evidence type="ECO:0000313" key="2">
    <source>
        <dbReference type="EMBL" id="RNL42962.1"/>
    </source>
</evidence>